<dbReference type="AlphaFoldDB" id="A0A6H1ZR24"/>
<accession>A0A6H1ZR24</accession>
<organism evidence="1">
    <name type="scientific">viral metagenome</name>
    <dbReference type="NCBI Taxonomy" id="1070528"/>
    <lineage>
        <taxon>unclassified sequences</taxon>
        <taxon>metagenomes</taxon>
        <taxon>organismal metagenomes</taxon>
    </lineage>
</organism>
<dbReference type="EMBL" id="MT144165">
    <property type="protein sequence ID" value="QJA49958.1"/>
    <property type="molecule type" value="Genomic_DNA"/>
</dbReference>
<evidence type="ECO:0000313" key="1">
    <source>
        <dbReference type="EMBL" id="QJA49958.1"/>
    </source>
</evidence>
<protein>
    <submittedName>
        <fullName evidence="1">Uncharacterized protein</fullName>
    </submittedName>
</protein>
<reference evidence="1" key="1">
    <citation type="submission" date="2020-03" db="EMBL/GenBank/DDBJ databases">
        <title>The deep terrestrial virosphere.</title>
        <authorList>
            <person name="Holmfeldt K."/>
            <person name="Nilsson E."/>
            <person name="Simone D."/>
            <person name="Lopez-Fernandez M."/>
            <person name="Wu X."/>
            <person name="de Brujin I."/>
            <person name="Lundin D."/>
            <person name="Andersson A."/>
            <person name="Bertilsson S."/>
            <person name="Dopson M."/>
        </authorList>
    </citation>
    <scope>NUCLEOTIDE SEQUENCE</scope>
    <source>
        <strain evidence="1">TM448A01540</strain>
    </source>
</reference>
<proteinExistence type="predicted"/>
<gene>
    <name evidence="1" type="ORF">TM448A01540_0014</name>
</gene>
<name>A0A6H1ZR24_9ZZZZ</name>
<sequence length="142" mass="15523">MIFDDEELGLCQPWYDKLSGLIVEPTHVVTGDDIAKAIRLGHAFIMEFVRRASFHGMTPEHLLRLPSALGASDGGLVFAWREGTTVLGFLQAGVIARGPLGHRVVHLLEADGSIREILGRAKQEALDAFDLEREAVHRSVAA</sequence>